<dbReference type="EMBL" id="JASVEJ010000013">
    <property type="protein sequence ID" value="MDL5056526.1"/>
    <property type="molecule type" value="Genomic_DNA"/>
</dbReference>
<sequence>MDIVKEIFGLIKDVAWPLTILVIALLFRNPITNILFALLPSDYKRQRNLKFKVGQFELESQVVAKVQERAEAIAREPDLSKRLVMAKEPFLVEEALKLIDAKQLEILEKLYNNRIENACLINWYRPIDGVDPSICTVLEKLGLIVSTAMYDGDEVARITPVGMALLERVGRIGHAQGMDTPK</sequence>
<keyword evidence="3" id="KW-1185">Reference proteome</keyword>
<gene>
    <name evidence="2" type="ORF">QQ055_03450</name>
</gene>
<organism evidence="2 3">
    <name type="scientific">Geitlerinema calcuttense NRMC-F 0142</name>
    <dbReference type="NCBI Taxonomy" id="2922238"/>
    <lineage>
        <taxon>Bacteria</taxon>
        <taxon>Bacillati</taxon>
        <taxon>Cyanobacteriota</taxon>
        <taxon>Cyanophyceae</taxon>
        <taxon>Geitlerinematales</taxon>
        <taxon>Geitlerinemataceae</taxon>
        <taxon>Geitlerinema</taxon>
    </lineage>
</organism>
<keyword evidence="1" id="KW-1133">Transmembrane helix</keyword>
<comment type="caution">
    <text evidence="2">The sequence shown here is derived from an EMBL/GenBank/DDBJ whole genome shotgun (WGS) entry which is preliminary data.</text>
</comment>
<accession>A0ABT7LWX8</accession>
<evidence type="ECO:0000313" key="2">
    <source>
        <dbReference type="EMBL" id="MDL5056526.1"/>
    </source>
</evidence>
<proteinExistence type="predicted"/>
<evidence type="ECO:0000313" key="3">
    <source>
        <dbReference type="Proteomes" id="UP001230986"/>
    </source>
</evidence>
<keyword evidence="1" id="KW-0472">Membrane</keyword>
<keyword evidence="1" id="KW-0812">Transmembrane</keyword>
<evidence type="ECO:0000256" key="1">
    <source>
        <dbReference type="SAM" id="Phobius"/>
    </source>
</evidence>
<dbReference type="Proteomes" id="UP001230986">
    <property type="component" value="Unassembled WGS sequence"/>
</dbReference>
<protein>
    <submittedName>
        <fullName evidence="2">Uncharacterized protein</fullName>
    </submittedName>
</protein>
<dbReference type="RefSeq" id="WP_284475974.1">
    <property type="nucleotide sequence ID" value="NZ_JASVEJ010000013.1"/>
</dbReference>
<name>A0ABT7LWX8_9CYAN</name>
<feature type="transmembrane region" description="Helical" evidence="1">
    <location>
        <begin position="14"/>
        <end position="39"/>
    </location>
</feature>
<reference evidence="2 3" key="1">
    <citation type="submission" date="2023-06" db="EMBL/GenBank/DDBJ databases">
        <title>Whole genome sequence of Oscillatoria calcuttensis NRMC-F 0142.</title>
        <authorList>
            <person name="Shakena Fathima T."/>
            <person name="Muralitharan G."/>
            <person name="Thajuddin N."/>
        </authorList>
    </citation>
    <scope>NUCLEOTIDE SEQUENCE [LARGE SCALE GENOMIC DNA]</scope>
    <source>
        <strain evidence="2 3">NRMC-F 0142</strain>
    </source>
</reference>